<dbReference type="InterPro" id="IPR000863">
    <property type="entry name" value="Sulfotransferase_dom"/>
</dbReference>
<dbReference type="Pfam" id="PF00685">
    <property type="entry name" value="Sulfotransfer_1"/>
    <property type="match status" value="1"/>
</dbReference>
<dbReference type="PANTHER" id="PTHR11783">
    <property type="entry name" value="SULFOTRANSFERASE SULT"/>
    <property type="match status" value="1"/>
</dbReference>
<evidence type="ECO:0000313" key="5">
    <source>
        <dbReference type="RefSeq" id="XP_006824218.1"/>
    </source>
</evidence>
<evidence type="ECO:0000259" key="3">
    <source>
        <dbReference type="Pfam" id="PF00685"/>
    </source>
</evidence>
<name>A0ABM0MW27_SACKO</name>
<feature type="domain" description="Sulfotransferase" evidence="3">
    <location>
        <begin position="37"/>
        <end position="202"/>
    </location>
</feature>
<comment type="similarity">
    <text evidence="1">Belongs to the sulfotransferase 1 family.</text>
</comment>
<evidence type="ECO:0000256" key="1">
    <source>
        <dbReference type="ARBA" id="ARBA00005771"/>
    </source>
</evidence>
<dbReference type="Gene3D" id="3.40.50.300">
    <property type="entry name" value="P-loop containing nucleotide triphosphate hydrolases"/>
    <property type="match status" value="1"/>
</dbReference>
<proteinExistence type="inferred from homology"/>
<reference evidence="5" key="1">
    <citation type="submission" date="2025-08" db="UniProtKB">
        <authorList>
            <consortium name="RefSeq"/>
        </authorList>
    </citation>
    <scope>IDENTIFICATION</scope>
    <source>
        <tissue evidence="5">Testes</tissue>
    </source>
</reference>
<protein>
    <submittedName>
        <fullName evidence="5">Sulfotransferase 1C4-like</fullName>
    </submittedName>
</protein>
<dbReference type="GeneID" id="100367033"/>
<evidence type="ECO:0000313" key="4">
    <source>
        <dbReference type="Proteomes" id="UP000694865"/>
    </source>
</evidence>
<evidence type="ECO:0000256" key="2">
    <source>
        <dbReference type="ARBA" id="ARBA00022679"/>
    </source>
</evidence>
<dbReference type="SUPFAM" id="SSF52540">
    <property type="entry name" value="P-loop containing nucleoside triphosphate hydrolases"/>
    <property type="match status" value="1"/>
</dbReference>
<sequence length="212" mass="24405">MDEKLIAPGTIEYKGITLPEIVNTKILESPDIVKCRDDDVFVVSYPKAGTTWAIEIVSLIMNGGDVDANHAVPQPERNPMVESYISRPMQLFMHIMKLLQWILPRFLHLENYVFVPPIHAVSAFDGLRQIERIPSPRLIKSHLPYQFFPSQALEKKCKIIYVARNPKDTAVSLYYMMQLMPVVGNHIKSWNHFYQLFVSGKGKKNHNPFNIK</sequence>
<keyword evidence="4" id="KW-1185">Reference proteome</keyword>
<organism evidence="4 5">
    <name type="scientific">Saccoglossus kowalevskii</name>
    <name type="common">Acorn worm</name>
    <dbReference type="NCBI Taxonomy" id="10224"/>
    <lineage>
        <taxon>Eukaryota</taxon>
        <taxon>Metazoa</taxon>
        <taxon>Hemichordata</taxon>
        <taxon>Enteropneusta</taxon>
        <taxon>Harrimaniidae</taxon>
        <taxon>Saccoglossus</taxon>
    </lineage>
</organism>
<dbReference type="RefSeq" id="XP_006824218.1">
    <property type="nucleotide sequence ID" value="XM_006824155.1"/>
</dbReference>
<accession>A0ABM0MW27</accession>
<gene>
    <name evidence="5" type="primary">LOC100367033</name>
</gene>
<dbReference type="InterPro" id="IPR027417">
    <property type="entry name" value="P-loop_NTPase"/>
</dbReference>
<dbReference type="Proteomes" id="UP000694865">
    <property type="component" value="Unplaced"/>
</dbReference>
<keyword evidence="2" id="KW-0808">Transferase</keyword>